<evidence type="ECO:0000256" key="4">
    <source>
        <dbReference type="ARBA" id="ARBA00022771"/>
    </source>
</evidence>
<keyword evidence="2" id="KW-0479">Metal-binding</keyword>
<dbReference type="InterPro" id="IPR050331">
    <property type="entry name" value="Zinc_finger"/>
</dbReference>
<feature type="domain" description="C2H2-type" evidence="9">
    <location>
        <begin position="330"/>
        <end position="357"/>
    </location>
</feature>
<dbReference type="SUPFAM" id="SSF57667">
    <property type="entry name" value="beta-beta-alpha zinc fingers"/>
    <property type="match status" value="3"/>
</dbReference>
<evidence type="ECO:0000256" key="6">
    <source>
        <dbReference type="ARBA" id="ARBA00023242"/>
    </source>
</evidence>
<dbReference type="AlphaFoldDB" id="G1T955"/>
<feature type="region of interest" description="Disordered" evidence="8">
    <location>
        <begin position="178"/>
        <end position="198"/>
    </location>
</feature>
<evidence type="ECO:0000256" key="2">
    <source>
        <dbReference type="ARBA" id="ARBA00022723"/>
    </source>
</evidence>
<dbReference type="Gene3D" id="3.30.160.60">
    <property type="entry name" value="Classic Zinc Finger"/>
    <property type="match status" value="3"/>
</dbReference>
<dbReference type="InterPro" id="IPR036236">
    <property type="entry name" value="Znf_C2H2_sf"/>
</dbReference>
<dbReference type="Pfam" id="PF00096">
    <property type="entry name" value="zf-C2H2"/>
    <property type="match status" value="1"/>
</dbReference>
<keyword evidence="4 7" id="KW-0863">Zinc-finger</keyword>
<proteinExistence type="predicted"/>
<dbReference type="FunFam" id="3.30.160.60:FF:000110">
    <property type="entry name" value="Zinc finger protein-like"/>
    <property type="match status" value="1"/>
</dbReference>
<keyword evidence="5" id="KW-0862">Zinc</keyword>
<evidence type="ECO:0000256" key="1">
    <source>
        <dbReference type="ARBA" id="ARBA00004123"/>
    </source>
</evidence>
<dbReference type="PANTHER" id="PTHR16515">
    <property type="entry name" value="PR DOMAIN ZINC FINGER PROTEIN"/>
    <property type="match status" value="1"/>
</dbReference>
<evidence type="ECO:0000259" key="9">
    <source>
        <dbReference type="PROSITE" id="PS50157"/>
    </source>
</evidence>
<evidence type="ECO:0000259" key="10">
    <source>
        <dbReference type="PROSITE" id="PS50805"/>
    </source>
</evidence>
<comment type="subcellular location">
    <subcellularLocation>
        <location evidence="1">Nucleus</location>
    </subcellularLocation>
</comment>
<feature type="domain" description="KRAB" evidence="10">
    <location>
        <begin position="38"/>
        <end position="110"/>
    </location>
</feature>
<sequence>MVFGPQNVNLRMRPVCTQALVVATAMTTPSKATQSRASPFKDMILCFSEEDWSLLDPGQTGFYGEFIIGEDCGVSVTPNDPAALPGPFQGEERELLPELLELQGKEAPQASPTDLPALQLFEVEERRKWDELQVLESQAFQQTALPPSTQPAGGGPQILENGLQEEEEEVTIEIVLSSSGDEDSQHSPHGPQPCQGSEEIAGEVPASRKAYVCPACGKAFCWRVNFVRHLRSRWDREKPHVCPVCGKLFSEGEDLDGHLEAHEAQKPYRCGSCERSFHLNSHLLSHRRIHRQPSRLEPEKQSEEGLGFQHREPLAWHRGHTHQKDAMWPFQCRYCVKSFGQNSDLLRHERVHMKRRSKQALNSY</sequence>
<feature type="domain" description="C2H2-type" evidence="9">
    <location>
        <begin position="211"/>
        <end position="239"/>
    </location>
</feature>
<name>G1T955_RABIT</name>
<dbReference type="Bgee" id="ENSOCUG00000015309">
    <property type="expression patterns" value="Expressed in blood and 11 other cell types or tissues"/>
</dbReference>
<dbReference type="InParanoid" id="G1T955"/>
<evidence type="ECO:0000313" key="11">
    <source>
        <dbReference type="Ensembl" id="ENSOCUP00000013149.4"/>
    </source>
</evidence>
<dbReference type="GO" id="GO:0008270">
    <property type="term" value="F:zinc ion binding"/>
    <property type="evidence" value="ECO:0007669"/>
    <property type="project" value="UniProtKB-KW"/>
</dbReference>
<dbReference type="PROSITE" id="PS00028">
    <property type="entry name" value="ZINC_FINGER_C2H2_1"/>
    <property type="match status" value="3"/>
</dbReference>
<dbReference type="PROSITE" id="PS50157">
    <property type="entry name" value="ZINC_FINGER_C2H2_2"/>
    <property type="match status" value="4"/>
</dbReference>
<dbReference type="InterPro" id="IPR013087">
    <property type="entry name" value="Znf_C2H2_type"/>
</dbReference>
<dbReference type="GO" id="GO:0006355">
    <property type="term" value="P:regulation of DNA-templated transcription"/>
    <property type="evidence" value="ECO:0007669"/>
    <property type="project" value="InterPro"/>
</dbReference>
<evidence type="ECO:0000256" key="5">
    <source>
        <dbReference type="ARBA" id="ARBA00022833"/>
    </source>
</evidence>
<dbReference type="eggNOG" id="KOG1721">
    <property type="taxonomic scope" value="Eukaryota"/>
</dbReference>
<dbReference type="InterPro" id="IPR036051">
    <property type="entry name" value="KRAB_dom_sf"/>
</dbReference>
<organism evidence="11 12">
    <name type="scientific">Oryctolagus cuniculus</name>
    <name type="common">Rabbit</name>
    <dbReference type="NCBI Taxonomy" id="9986"/>
    <lineage>
        <taxon>Eukaryota</taxon>
        <taxon>Metazoa</taxon>
        <taxon>Chordata</taxon>
        <taxon>Craniata</taxon>
        <taxon>Vertebrata</taxon>
        <taxon>Euteleostomi</taxon>
        <taxon>Mammalia</taxon>
        <taxon>Eutheria</taxon>
        <taxon>Euarchontoglires</taxon>
        <taxon>Glires</taxon>
        <taxon>Lagomorpha</taxon>
        <taxon>Leporidae</taxon>
        <taxon>Oryctolagus</taxon>
    </lineage>
</organism>
<reference evidence="11 12" key="1">
    <citation type="journal article" date="2011" name="Nature">
        <title>A high-resolution map of human evolutionary constraint using 29 mammals.</title>
        <authorList>
            <person name="Lindblad-Toh K."/>
            <person name="Garber M."/>
            <person name="Zuk O."/>
            <person name="Lin M.F."/>
            <person name="Parker B.J."/>
            <person name="Washietl S."/>
            <person name="Kheradpour P."/>
            <person name="Ernst J."/>
            <person name="Jordan G."/>
            <person name="Mauceli E."/>
            <person name="Ward L.D."/>
            <person name="Lowe C.B."/>
            <person name="Holloway A.K."/>
            <person name="Clamp M."/>
            <person name="Gnerre S."/>
            <person name="Alfoldi J."/>
            <person name="Beal K."/>
            <person name="Chang J."/>
            <person name="Clawson H."/>
            <person name="Cuff J."/>
            <person name="Di Palma F."/>
            <person name="Fitzgerald S."/>
            <person name="Flicek P."/>
            <person name="Guttman M."/>
            <person name="Hubisz M.J."/>
            <person name="Jaffe D.B."/>
            <person name="Jungreis I."/>
            <person name="Kent W.J."/>
            <person name="Kostka D."/>
            <person name="Lara M."/>
            <person name="Martins A.L."/>
            <person name="Massingham T."/>
            <person name="Moltke I."/>
            <person name="Raney B.J."/>
            <person name="Rasmussen M.D."/>
            <person name="Robinson J."/>
            <person name="Stark A."/>
            <person name="Vilella A.J."/>
            <person name="Wen J."/>
            <person name="Xie X."/>
            <person name="Zody M.C."/>
            <person name="Baldwin J."/>
            <person name="Bloom T."/>
            <person name="Chin C.W."/>
            <person name="Heiman D."/>
            <person name="Nicol R."/>
            <person name="Nusbaum C."/>
            <person name="Young S."/>
            <person name="Wilkinson J."/>
            <person name="Worley K.C."/>
            <person name="Kovar C.L."/>
            <person name="Muzny D.M."/>
            <person name="Gibbs R.A."/>
            <person name="Cree A."/>
            <person name="Dihn H.H."/>
            <person name="Fowler G."/>
            <person name="Jhangiani S."/>
            <person name="Joshi V."/>
            <person name="Lee S."/>
            <person name="Lewis L.R."/>
            <person name="Nazareth L.V."/>
            <person name="Okwuonu G."/>
            <person name="Santibanez J."/>
            <person name="Warren W.C."/>
            <person name="Mardis E.R."/>
            <person name="Weinstock G.M."/>
            <person name="Wilson R.K."/>
            <person name="Delehaunty K."/>
            <person name="Dooling D."/>
            <person name="Fronik C."/>
            <person name="Fulton L."/>
            <person name="Fulton B."/>
            <person name="Graves T."/>
            <person name="Minx P."/>
            <person name="Sodergren E."/>
            <person name="Birney E."/>
            <person name="Margulies E.H."/>
            <person name="Herrero J."/>
            <person name="Green E.D."/>
            <person name="Haussler D."/>
            <person name="Siepel A."/>
            <person name="Goldman N."/>
            <person name="Pollard K.S."/>
            <person name="Pedersen J.S."/>
            <person name="Lander E.S."/>
            <person name="Kellis M."/>
        </authorList>
    </citation>
    <scope>NUCLEOTIDE SEQUENCE [LARGE SCALE GENOMIC DNA]</scope>
    <source>
        <strain evidence="12">Thorbecke</strain>
    </source>
</reference>
<reference evidence="11" key="2">
    <citation type="submission" date="2025-08" db="UniProtKB">
        <authorList>
            <consortium name="Ensembl"/>
        </authorList>
    </citation>
    <scope>IDENTIFICATION</scope>
    <source>
        <strain evidence="11">Thorbecke</strain>
    </source>
</reference>
<feature type="domain" description="C2H2-type" evidence="9">
    <location>
        <begin position="268"/>
        <end position="295"/>
    </location>
</feature>
<dbReference type="SUPFAM" id="SSF109640">
    <property type="entry name" value="KRAB domain (Kruppel-associated box)"/>
    <property type="match status" value="1"/>
</dbReference>
<evidence type="ECO:0008006" key="13">
    <source>
        <dbReference type="Google" id="ProtNLM"/>
    </source>
</evidence>
<evidence type="ECO:0000256" key="3">
    <source>
        <dbReference type="ARBA" id="ARBA00022737"/>
    </source>
</evidence>
<keyword evidence="12" id="KW-1185">Reference proteome</keyword>
<dbReference type="GO" id="GO:0005634">
    <property type="term" value="C:nucleus"/>
    <property type="evidence" value="ECO:0007669"/>
    <property type="project" value="UniProtKB-SubCell"/>
</dbReference>
<dbReference type="InterPro" id="IPR001909">
    <property type="entry name" value="KRAB"/>
</dbReference>
<dbReference type="SMART" id="SM00355">
    <property type="entry name" value="ZnF_C2H2"/>
    <property type="match status" value="4"/>
</dbReference>
<keyword evidence="3" id="KW-0677">Repeat</keyword>
<dbReference type="FunFam" id="3.30.160.60:FF:000446">
    <property type="entry name" value="Zinc finger protein"/>
    <property type="match status" value="1"/>
</dbReference>
<evidence type="ECO:0000313" key="12">
    <source>
        <dbReference type="Proteomes" id="UP000001811"/>
    </source>
</evidence>
<dbReference type="PaxDb" id="9986-ENSOCUP00000013149"/>
<dbReference type="Proteomes" id="UP000001811">
    <property type="component" value="Unplaced"/>
</dbReference>
<reference evidence="11" key="3">
    <citation type="submission" date="2025-09" db="UniProtKB">
        <authorList>
            <consortium name="Ensembl"/>
        </authorList>
    </citation>
    <scope>IDENTIFICATION</scope>
    <source>
        <strain evidence="11">Thorbecke</strain>
    </source>
</reference>
<accession>G1T955</accession>
<keyword evidence="6" id="KW-0539">Nucleus</keyword>
<dbReference type="GeneTree" id="ENSGT00940000161967"/>
<dbReference type="HOGENOM" id="CLU_002678_49_8_1"/>
<dbReference type="FunFam" id="3.30.160.60:FF:001781">
    <property type="entry name" value="zinc finger protein 496 isoform X2"/>
    <property type="match status" value="1"/>
</dbReference>
<dbReference type="PANTHER" id="PTHR16515:SF49">
    <property type="entry name" value="GASTRULA ZINC FINGER PROTEIN XLCGF49.1-LIKE-RELATED"/>
    <property type="match status" value="1"/>
</dbReference>
<evidence type="ECO:0000256" key="7">
    <source>
        <dbReference type="PROSITE-ProRule" id="PRU00042"/>
    </source>
</evidence>
<dbReference type="Pfam" id="PF01352">
    <property type="entry name" value="KRAB"/>
    <property type="match status" value="1"/>
</dbReference>
<dbReference type="PROSITE" id="PS50805">
    <property type="entry name" value="KRAB"/>
    <property type="match status" value="1"/>
</dbReference>
<protein>
    <recommendedName>
        <fullName evidence="13">Zinc finger protein 496</fullName>
    </recommendedName>
</protein>
<evidence type="ECO:0000256" key="8">
    <source>
        <dbReference type="SAM" id="MobiDB-lite"/>
    </source>
</evidence>
<feature type="domain" description="C2H2-type" evidence="9">
    <location>
        <begin position="240"/>
        <end position="267"/>
    </location>
</feature>
<dbReference type="SMR" id="G1T955"/>
<dbReference type="CDD" id="cd07765">
    <property type="entry name" value="KRAB_A-box"/>
    <property type="match status" value="1"/>
</dbReference>
<dbReference type="Ensembl" id="ENSOCUT00000015305.4">
    <property type="protein sequence ID" value="ENSOCUP00000013149.4"/>
    <property type="gene ID" value="ENSOCUG00000015309.4"/>
</dbReference>
<dbReference type="FunCoup" id="G1T955">
    <property type="interactions" value="782"/>
</dbReference>